<dbReference type="Pfam" id="PF00331">
    <property type="entry name" value="Glyco_hydro_10"/>
    <property type="match status" value="1"/>
</dbReference>
<evidence type="ECO:0000256" key="4">
    <source>
        <dbReference type="ARBA" id="ARBA00022729"/>
    </source>
</evidence>
<comment type="catalytic activity">
    <reaction evidence="1 10">
        <text>Endohydrolysis of (1-&gt;4)-beta-D-xylosidic linkages in xylans.</text>
        <dbReference type="EC" id="3.2.1.8"/>
    </reaction>
</comment>
<dbReference type="STRING" id="1292034.OR37_03225"/>
<protein>
    <recommendedName>
        <fullName evidence="10">Beta-xylanase</fullName>
        <ecNumber evidence="10">3.2.1.8</ecNumber>
    </recommendedName>
</protein>
<dbReference type="RefSeq" id="WP_004622070.1">
    <property type="nucleotide sequence ID" value="NZ_APMP01000024.1"/>
</dbReference>
<evidence type="ECO:0000256" key="2">
    <source>
        <dbReference type="ARBA" id="ARBA00007495"/>
    </source>
</evidence>
<comment type="caution">
    <text evidence="14">The sequence shown here is derived from an EMBL/GenBank/DDBJ whole genome shotgun (WGS) entry which is preliminary data.</text>
</comment>
<evidence type="ECO:0000256" key="9">
    <source>
        <dbReference type="PROSITE-ProRule" id="PRU10061"/>
    </source>
</evidence>
<proteinExistence type="inferred from homology"/>
<keyword evidence="4 12" id="KW-0732">Signal</keyword>
<feature type="chain" id="PRO_5004347353" description="Beta-xylanase" evidence="12">
    <location>
        <begin position="24"/>
        <end position="356"/>
    </location>
</feature>
<dbReference type="PATRIC" id="fig|1292034.3.peg.3200"/>
<dbReference type="GO" id="GO:0031176">
    <property type="term" value="F:endo-1,4-beta-xylanase activity"/>
    <property type="evidence" value="ECO:0007669"/>
    <property type="project" value="UniProtKB-EC"/>
</dbReference>
<dbReference type="EMBL" id="APMP01000024">
    <property type="protein sequence ID" value="ENZ80950.1"/>
    <property type="molecule type" value="Genomic_DNA"/>
</dbReference>
<evidence type="ECO:0000313" key="15">
    <source>
        <dbReference type="Proteomes" id="UP000013063"/>
    </source>
</evidence>
<evidence type="ECO:0000256" key="5">
    <source>
        <dbReference type="ARBA" id="ARBA00022801"/>
    </source>
</evidence>
<dbReference type="SMART" id="SM00633">
    <property type="entry name" value="Glyco_10"/>
    <property type="match status" value="1"/>
</dbReference>
<dbReference type="PRINTS" id="PR00134">
    <property type="entry name" value="GLHYDRLASE10"/>
</dbReference>
<dbReference type="InterPro" id="IPR044846">
    <property type="entry name" value="GH10"/>
</dbReference>
<dbReference type="PROSITE" id="PS51257">
    <property type="entry name" value="PROKAR_LIPOPROTEIN"/>
    <property type="match status" value="1"/>
</dbReference>
<feature type="domain" description="GH10" evidence="13">
    <location>
        <begin position="34"/>
        <end position="353"/>
    </location>
</feature>
<evidence type="ECO:0000256" key="1">
    <source>
        <dbReference type="ARBA" id="ARBA00000681"/>
    </source>
</evidence>
<keyword evidence="15" id="KW-1185">Reference proteome</keyword>
<dbReference type="eggNOG" id="COG3693">
    <property type="taxonomic scope" value="Bacteria"/>
</dbReference>
<sequence precursor="true">MRRLTRRSAIATALALSACGREAASQPAYPPITDTPLKSIASTPVGACVQHAFLQDPAYAELFARHYSQLTPEWEMKMEYILQDDGSFRFDRPDAIADFARRHGIRLYGTTLVWYDQAMPAFLRLDGQGKAFANAYRNYILAVAGRYRGQAVGWDVVNETVADNGVDLRASIWTRNLGVDAHMILAFHHAREADPEATLFINDYHLENNPTKRATFLRTVERLLKAGAPIGGIGTQSHLDLDVTRPGLCRAAIRELAGFGLPIHVSELDISLGDKPDFARLPELLKRQADLTRELAGAYMDLPARQRFAFTVWGLRDSDTWLHGPSGQRPSDQPLPFDAAGRPKPMFQALAETLSA</sequence>
<dbReference type="GO" id="GO:0045493">
    <property type="term" value="P:xylan catabolic process"/>
    <property type="evidence" value="ECO:0007669"/>
    <property type="project" value="UniProtKB-KW"/>
</dbReference>
<organism evidence="14 15">
    <name type="scientific">Caulobacter vibrioides OR37</name>
    <dbReference type="NCBI Taxonomy" id="1292034"/>
    <lineage>
        <taxon>Bacteria</taxon>
        <taxon>Pseudomonadati</taxon>
        <taxon>Pseudomonadota</taxon>
        <taxon>Alphaproteobacteria</taxon>
        <taxon>Caulobacterales</taxon>
        <taxon>Caulobacteraceae</taxon>
        <taxon>Caulobacter</taxon>
    </lineage>
</organism>
<dbReference type="InterPro" id="IPR001000">
    <property type="entry name" value="GH10_dom"/>
</dbReference>
<evidence type="ECO:0000256" key="11">
    <source>
        <dbReference type="SAM" id="MobiDB-lite"/>
    </source>
</evidence>
<evidence type="ECO:0000259" key="13">
    <source>
        <dbReference type="PROSITE" id="PS51760"/>
    </source>
</evidence>
<evidence type="ECO:0000256" key="7">
    <source>
        <dbReference type="ARBA" id="ARBA00023295"/>
    </source>
</evidence>
<evidence type="ECO:0000313" key="14">
    <source>
        <dbReference type="EMBL" id="ENZ80950.1"/>
    </source>
</evidence>
<dbReference type="Gene3D" id="3.20.20.80">
    <property type="entry name" value="Glycosidases"/>
    <property type="match status" value="1"/>
</dbReference>
<comment type="similarity">
    <text evidence="2 10">Belongs to the glycosyl hydrolase 10 (cellulase F) family.</text>
</comment>
<evidence type="ECO:0000256" key="8">
    <source>
        <dbReference type="ARBA" id="ARBA00023326"/>
    </source>
</evidence>
<feature type="signal peptide" evidence="12">
    <location>
        <begin position="1"/>
        <end position="23"/>
    </location>
</feature>
<dbReference type="PROSITE" id="PS00591">
    <property type="entry name" value="GH10_1"/>
    <property type="match status" value="1"/>
</dbReference>
<name>R0CX88_CAUVI</name>
<dbReference type="EC" id="3.2.1.8" evidence="10"/>
<dbReference type="InterPro" id="IPR017853">
    <property type="entry name" value="GH"/>
</dbReference>
<keyword evidence="8 10" id="KW-0624">Polysaccharide degradation</keyword>
<accession>R0CX88</accession>
<dbReference type="PANTHER" id="PTHR31490">
    <property type="entry name" value="GLYCOSYL HYDROLASE"/>
    <property type="match status" value="1"/>
</dbReference>
<dbReference type="OrthoDB" id="9815836at2"/>
<keyword evidence="3 14" id="KW-0858">Xylan degradation</keyword>
<dbReference type="PROSITE" id="PS51760">
    <property type="entry name" value="GH10_2"/>
    <property type="match status" value="1"/>
</dbReference>
<evidence type="ECO:0000256" key="10">
    <source>
        <dbReference type="RuleBase" id="RU361174"/>
    </source>
</evidence>
<gene>
    <name evidence="14" type="ORF">OR37_03225</name>
</gene>
<dbReference type="AlphaFoldDB" id="R0CX88"/>
<feature type="region of interest" description="Disordered" evidence="11">
    <location>
        <begin position="323"/>
        <end position="342"/>
    </location>
</feature>
<dbReference type="SUPFAM" id="SSF51445">
    <property type="entry name" value="(Trans)glycosidases"/>
    <property type="match status" value="1"/>
</dbReference>
<dbReference type="PANTHER" id="PTHR31490:SF88">
    <property type="entry name" value="BETA-XYLANASE"/>
    <property type="match status" value="1"/>
</dbReference>
<evidence type="ECO:0000256" key="3">
    <source>
        <dbReference type="ARBA" id="ARBA00022651"/>
    </source>
</evidence>
<evidence type="ECO:0000256" key="6">
    <source>
        <dbReference type="ARBA" id="ARBA00023277"/>
    </source>
</evidence>
<dbReference type="InterPro" id="IPR031158">
    <property type="entry name" value="GH10_AS"/>
</dbReference>
<feature type="active site" description="Nucleophile" evidence="9">
    <location>
        <position position="267"/>
    </location>
</feature>
<dbReference type="Proteomes" id="UP000013063">
    <property type="component" value="Unassembled WGS sequence"/>
</dbReference>
<keyword evidence="7 10" id="KW-0326">Glycosidase</keyword>
<keyword evidence="6 10" id="KW-0119">Carbohydrate metabolism</keyword>
<keyword evidence="5 10" id="KW-0378">Hydrolase</keyword>
<reference evidence="14 15" key="1">
    <citation type="journal article" date="2013" name="Genome Announc.">
        <title>Draft Genome Sequence for Caulobacter sp. Strain OR37, a Bacterium Tolerant to Heavy Metals.</title>
        <authorList>
            <person name="Utturkar S.M."/>
            <person name="Bollmann A."/>
            <person name="Brzoska R.M."/>
            <person name="Klingeman D.M."/>
            <person name="Epstein S.E."/>
            <person name="Palumbo A.V."/>
            <person name="Brown S.D."/>
        </authorList>
    </citation>
    <scope>NUCLEOTIDE SEQUENCE [LARGE SCALE GENOMIC DNA]</scope>
    <source>
        <strain evidence="14 15">OR37</strain>
    </source>
</reference>
<evidence type="ECO:0000256" key="12">
    <source>
        <dbReference type="SAM" id="SignalP"/>
    </source>
</evidence>